<dbReference type="PROSITE" id="PS00194">
    <property type="entry name" value="THIOREDOXIN_1"/>
    <property type="match status" value="1"/>
</dbReference>
<evidence type="ECO:0000256" key="3">
    <source>
        <dbReference type="ARBA" id="ARBA00023157"/>
    </source>
</evidence>
<dbReference type="GO" id="GO:0016491">
    <property type="term" value="F:oxidoreductase activity"/>
    <property type="evidence" value="ECO:0007669"/>
    <property type="project" value="InterPro"/>
</dbReference>
<evidence type="ECO:0000313" key="7">
    <source>
        <dbReference type="Proteomes" id="UP000886851"/>
    </source>
</evidence>
<accession>A0A9D1ZJD5</accession>
<proteinExistence type="predicted"/>
<dbReference type="InterPro" id="IPR017937">
    <property type="entry name" value="Thioredoxin_CS"/>
</dbReference>
<feature type="domain" description="Thioredoxin" evidence="5">
    <location>
        <begin position="269"/>
        <end position="407"/>
    </location>
</feature>
<dbReference type="Proteomes" id="UP000886851">
    <property type="component" value="Unassembled WGS sequence"/>
</dbReference>
<gene>
    <name evidence="6" type="ORF">H9824_08130</name>
</gene>
<evidence type="ECO:0000256" key="1">
    <source>
        <dbReference type="ARBA" id="ARBA00004196"/>
    </source>
</evidence>
<dbReference type="Gene3D" id="3.40.30.10">
    <property type="entry name" value="Glutaredoxin"/>
    <property type="match status" value="1"/>
</dbReference>
<dbReference type="InterPro" id="IPR050553">
    <property type="entry name" value="Thioredoxin_ResA/DsbE_sf"/>
</dbReference>
<dbReference type="InterPro" id="IPR036249">
    <property type="entry name" value="Thioredoxin-like_sf"/>
</dbReference>
<dbReference type="PANTHER" id="PTHR42852">
    <property type="entry name" value="THIOL:DISULFIDE INTERCHANGE PROTEIN DSBE"/>
    <property type="match status" value="1"/>
</dbReference>
<dbReference type="CDD" id="cd02966">
    <property type="entry name" value="TlpA_like_family"/>
    <property type="match status" value="1"/>
</dbReference>
<comment type="caution">
    <text evidence="6">The sequence shown here is derived from an EMBL/GenBank/DDBJ whole genome shotgun (WGS) entry which is preliminary data.</text>
</comment>
<protein>
    <submittedName>
        <fullName evidence="6">AhpC/TSA family protein</fullName>
    </submittedName>
</protein>
<keyword evidence="3" id="KW-1015">Disulfide bond</keyword>
<dbReference type="SUPFAM" id="SSF52833">
    <property type="entry name" value="Thioredoxin-like"/>
    <property type="match status" value="1"/>
</dbReference>
<dbReference type="InterPro" id="IPR013740">
    <property type="entry name" value="Redoxin"/>
</dbReference>
<reference evidence="6" key="2">
    <citation type="submission" date="2021-04" db="EMBL/GenBank/DDBJ databases">
        <authorList>
            <person name="Gilroy R."/>
        </authorList>
    </citation>
    <scope>NUCLEOTIDE SEQUENCE</scope>
    <source>
        <strain evidence="6">Gambia2-208</strain>
    </source>
</reference>
<dbReference type="Pfam" id="PF08534">
    <property type="entry name" value="Redoxin"/>
    <property type="match status" value="1"/>
</dbReference>
<name>A0A9D1ZJD5_9BACE</name>
<keyword evidence="2" id="KW-0201">Cytochrome c-type biogenesis</keyword>
<comment type="subcellular location">
    <subcellularLocation>
        <location evidence="1">Cell envelope</location>
    </subcellularLocation>
</comment>
<organism evidence="6 7">
    <name type="scientific">Candidatus Bacteroides pullicola</name>
    <dbReference type="NCBI Taxonomy" id="2838475"/>
    <lineage>
        <taxon>Bacteria</taxon>
        <taxon>Pseudomonadati</taxon>
        <taxon>Bacteroidota</taxon>
        <taxon>Bacteroidia</taxon>
        <taxon>Bacteroidales</taxon>
        <taxon>Bacteroidaceae</taxon>
        <taxon>Bacteroides</taxon>
    </lineage>
</organism>
<dbReference type="AlphaFoldDB" id="A0A9D1ZJD5"/>
<dbReference type="InterPro" id="IPR013766">
    <property type="entry name" value="Thioredoxin_domain"/>
</dbReference>
<evidence type="ECO:0000259" key="5">
    <source>
        <dbReference type="PROSITE" id="PS51352"/>
    </source>
</evidence>
<dbReference type="PROSITE" id="PS51257">
    <property type="entry name" value="PROKAR_LIPOPROTEIN"/>
    <property type="match status" value="1"/>
</dbReference>
<dbReference type="PANTHER" id="PTHR42852:SF6">
    <property type="entry name" value="THIOL:DISULFIDE INTERCHANGE PROTEIN DSBE"/>
    <property type="match status" value="1"/>
</dbReference>
<evidence type="ECO:0000256" key="4">
    <source>
        <dbReference type="ARBA" id="ARBA00023284"/>
    </source>
</evidence>
<evidence type="ECO:0000313" key="6">
    <source>
        <dbReference type="EMBL" id="HIY88654.1"/>
    </source>
</evidence>
<dbReference type="GO" id="GO:0017004">
    <property type="term" value="P:cytochrome complex assembly"/>
    <property type="evidence" value="ECO:0007669"/>
    <property type="project" value="UniProtKB-KW"/>
</dbReference>
<keyword evidence="4" id="KW-0676">Redox-active center</keyword>
<dbReference type="GO" id="GO:0030313">
    <property type="term" value="C:cell envelope"/>
    <property type="evidence" value="ECO:0007669"/>
    <property type="project" value="UniProtKB-SubCell"/>
</dbReference>
<reference evidence="6" key="1">
    <citation type="journal article" date="2021" name="PeerJ">
        <title>Extensive microbial diversity within the chicken gut microbiome revealed by metagenomics and culture.</title>
        <authorList>
            <person name="Gilroy R."/>
            <person name="Ravi A."/>
            <person name="Getino M."/>
            <person name="Pursley I."/>
            <person name="Horton D.L."/>
            <person name="Alikhan N.F."/>
            <person name="Baker D."/>
            <person name="Gharbi K."/>
            <person name="Hall N."/>
            <person name="Watson M."/>
            <person name="Adriaenssens E.M."/>
            <person name="Foster-Nyarko E."/>
            <person name="Jarju S."/>
            <person name="Secka A."/>
            <person name="Antonio M."/>
            <person name="Oren A."/>
            <person name="Chaudhuri R.R."/>
            <person name="La Ragione R."/>
            <person name="Hildebrand F."/>
            <person name="Pallen M.J."/>
        </authorList>
    </citation>
    <scope>NUCLEOTIDE SEQUENCE</scope>
    <source>
        <strain evidence="6">Gambia2-208</strain>
    </source>
</reference>
<dbReference type="PROSITE" id="PS51352">
    <property type="entry name" value="THIOREDOXIN_2"/>
    <property type="match status" value="1"/>
</dbReference>
<sequence length="407" mass="45351">MKKQLFGGLCIAALMSACTSQVPDNEYLIVGELAGVPDSTVISLYQDNDGLLEMLQSDTVMDGRFLFSDTLSVARNFFLMSNASGFSSAYLEVWVAPGERVHVTGHDKLINLWEVQSNVPEQVELNGFTNCARDLLRQQALNDLQRDSLMQILMNGQQGGLDGKTFRKLNSQMDSLMRLLFQVQSQISQKTIAYMQTAPFSSLWLDKLEQQAQLVHGASVCDDRLSELLKDFKTLEQPVKNLYAALPDSVKQTAEARRIYNLLYPPRLVSVGDTMADGPLYDSEGKEHRLAEFKGKYILLDFWSRGCGPCLASIPELEKISDTYADRLVVVSISSDSETAWKEFLKEKGLKGHQWNELRNDGGGLAAAYKVQGIPHYVLIAPDGKVAAMWSGYGEGSLERKLKESLR</sequence>
<evidence type="ECO:0000256" key="2">
    <source>
        <dbReference type="ARBA" id="ARBA00022748"/>
    </source>
</evidence>
<dbReference type="EMBL" id="DXCV01000056">
    <property type="protein sequence ID" value="HIY88654.1"/>
    <property type="molecule type" value="Genomic_DNA"/>
</dbReference>